<proteinExistence type="inferred from homology"/>
<reference evidence="4" key="1">
    <citation type="journal article" date="2014" name="Genome Announc.">
        <title>De novo whole-genome sequence and genome annotation of Lichtheimia ramosa.</title>
        <authorList>
            <person name="Linde J."/>
            <person name="Schwartze V."/>
            <person name="Binder U."/>
            <person name="Lass-Florl C."/>
            <person name="Voigt K."/>
            <person name="Horn F."/>
        </authorList>
    </citation>
    <scope>NUCLEOTIDE SEQUENCE</scope>
    <source>
        <strain evidence="4">JMRC FSU:6197</strain>
    </source>
</reference>
<keyword evidence="2 3" id="KW-0143">Chaperone</keyword>
<accession>A0A077X4E4</accession>
<evidence type="ECO:0000313" key="4">
    <source>
        <dbReference type="EMBL" id="CDS14168.1"/>
    </source>
</evidence>
<dbReference type="GO" id="GO:0048487">
    <property type="term" value="F:beta-tubulin binding"/>
    <property type="evidence" value="ECO:0007669"/>
    <property type="project" value="InterPro"/>
</dbReference>
<dbReference type="SUPFAM" id="SSF46988">
    <property type="entry name" value="Tubulin chaperone cofactor A"/>
    <property type="match status" value="1"/>
</dbReference>
<name>A0A077X4E4_9FUNG</name>
<dbReference type="GO" id="GO:0007021">
    <property type="term" value="P:tubulin complex assembly"/>
    <property type="evidence" value="ECO:0007669"/>
    <property type="project" value="UniProtKB-UniRule"/>
</dbReference>
<evidence type="ECO:0000256" key="1">
    <source>
        <dbReference type="ARBA" id="ARBA00006806"/>
    </source>
</evidence>
<evidence type="ECO:0000256" key="3">
    <source>
        <dbReference type="RuleBase" id="RU364030"/>
    </source>
</evidence>
<keyword evidence="3" id="KW-0493">Microtubule</keyword>
<dbReference type="EMBL" id="LK023386">
    <property type="protein sequence ID" value="CDS14168.1"/>
    <property type="molecule type" value="Genomic_DNA"/>
</dbReference>
<keyword evidence="3" id="KW-0206">Cytoskeleton</keyword>
<evidence type="ECO:0000256" key="2">
    <source>
        <dbReference type="ARBA" id="ARBA00023186"/>
    </source>
</evidence>
<dbReference type="InterPro" id="IPR036126">
    <property type="entry name" value="TBCA_sf"/>
</dbReference>
<sequence>MAPPRELKIKTNVVKRIHKEQIAYGKEAEQQQKRIDKLIADNADEADVRKQKEVLNETLQMIPDVKRRLAEAYKNLQDAVEDPQYAGTTELEEARSVLSDIEVSQ</sequence>
<dbReference type="AlphaFoldDB" id="A0A077X4E4"/>
<gene>
    <name evidence="4" type="ORF">LRAMOSA06338</name>
</gene>
<comment type="subcellular location">
    <subcellularLocation>
        <location evidence="3">Cytoplasm</location>
        <location evidence="3">Cytoskeleton</location>
    </subcellularLocation>
</comment>
<dbReference type="Pfam" id="PF02970">
    <property type="entry name" value="TBCA"/>
    <property type="match status" value="1"/>
</dbReference>
<dbReference type="GO" id="GO:0005829">
    <property type="term" value="C:cytosol"/>
    <property type="evidence" value="ECO:0007669"/>
    <property type="project" value="TreeGrafter"/>
</dbReference>
<keyword evidence="3" id="KW-0963">Cytoplasm</keyword>
<dbReference type="PANTHER" id="PTHR21500:SF0">
    <property type="entry name" value="TUBULIN-SPECIFIC CHAPERONE A"/>
    <property type="match status" value="1"/>
</dbReference>
<dbReference type="GO" id="GO:0005874">
    <property type="term" value="C:microtubule"/>
    <property type="evidence" value="ECO:0007669"/>
    <property type="project" value="UniProtKB-KW"/>
</dbReference>
<organism evidence="4">
    <name type="scientific">Lichtheimia ramosa</name>
    <dbReference type="NCBI Taxonomy" id="688394"/>
    <lineage>
        <taxon>Eukaryota</taxon>
        <taxon>Fungi</taxon>
        <taxon>Fungi incertae sedis</taxon>
        <taxon>Mucoromycota</taxon>
        <taxon>Mucoromycotina</taxon>
        <taxon>Mucoromycetes</taxon>
        <taxon>Mucorales</taxon>
        <taxon>Lichtheimiaceae</taxon>
        <taxon>Lichtheimia</taxon>
    </lineage>
</organism>
<dbReference type="InterPro" id="IPR004226">
    <property type="entry name" value="TBCA"/>
</dbReference>
<comment type="similarity">
    <text evidence="1 3">Belongs to the TBCA family.</text>
</comment>
<dbReference type="GO" id="GO:0007023">
    <property type="term" value="P:post-chaperonin tubulin folding pathway"/>
    <property type="evidence" value="ECO:0007669"/>
    <property type="project" value="UniProtKB-UniRule"/>
</dbReference>
<comment type="subunit">
    <text evidence="3">Supercomplex made of cofactors A to E. Cofactors A and D function by capturing and stabilizing tubulin in a quasi-native conformation. Cofactor E binds to the cofactor D-tubulin complex; interaction with cofactor C then causes the release of tubulin polypeptides that are committed to the native state.</text>
</comment>
<dbReference type="Gene3D" id="1.20.58.90">
    <property type="match status" value="1"/>
</dbReference>
<protein>
    <recommendedName>
        <fullName evidence="3">Tubulin-specific chaperone A</fullName>
    </recommendedName>
</protein>
<dbReference type="PANTHER" id="PTHR21500">
    <property type="entry name" value="TUBULIN-SPECIFIC CHAPERONE A"/>
    <property type="match status" value="1"/>
</dbReference>
<dbReference type="OrthoDB" id="296187at2759"/>